<keyword evidence="7" id="KW-0906">Nuclear pore complex</keyword>
<comment type="caution">
    <text evidence="12">The sequence shown here is derived from an EMBL/GenBank/DDBJ whole genome shotgun (WGS) entry which is preliminary data.</text>
</comment>
<protein>
    <recommendedName>
        <fullName evidence="9">mRNA export factor GLE1</fullName>
    </recommendedName>
    <alternativeName>
        <fullName evidence="10">Nucleoporin GLE1</fullName>
    </alternativeName>
</protein>
<feature type="compositionally biased region" description="Basic and acidic residues" evidence="11">
    <location>
        <begin position="249"/>
        <end position="267"/>
    </location>
</feature>
<dbReference type="PANTHER" id="PTHR12960:SF0">
    <property type="entry name" value="MRNA EXPORT FACTOR GLE1"/>
    <property type="match status" value="1"/>
</dbReference>
<feature type="compositionally biased region" description="Basic and acidic residues" evidence="11">
    <location>
        <begin position="149"/>
        <end position="240"/>
    </location>
</feature>
<dbReference type="Pfam" id="PF07817">
    <property type="entry name" value="GLE1"/>
    <property type="match status" value="1"/>
</dbReference>
<keyword evidence="8" id="KW-0539">Nucleus</keyword>
<name>A0ABR1FCY6_9ASCO</name>
<evidence type="ECO:0000313" key="12">
    <source>
        <dbReference type="EMBL" id="KAK7207711.1"/>
    </source>
</evidence>
<evidence type="ECO:0000256" key="3">
    <source>
        <dbReference type="ARBA" id="ARBA00022448"/>
    </source>
</evidence>
<evidence type="ECO:0000256" key="1">
    <source>
        <dbReference type="ARBA" id="ARBA00004567"/>
    </source>
</evidence>
<gene>
    <name evidence="12" type="ORF">BZA70DRAFT_293039</name>
</gene>
<evidence type="ECO:0000313" key="13">
    <source>
        <dbReference type="Proteomes" id="UP001498771"/>
    </source>
</evidence>
<proteinExistence type="inferred from homology"/>
<evidence type="ECO:0000256" key="6">
    <source>
        <dbReference type="ARBA" id="ARBA00023010"/>
    </source>
</evidence>
<keyword evidence="4" id="KW-0509">mRNA transport</keyword>
<reference evidence="12 13" key="1">
    <citation type="submission" date="2024-03" db="EMBL/GenBank/DDBJ databases">
        <title>Genome-scale model development and genomic sequencing of the oleaginous clade Lipomyces.</title>
        <authorList>
            <consortium name="Lawrence Berkeley National Laboratory"/>
            <person name="Czajka J.J."/>
            <person name="Han Y."/>
            <person name="Kim J."/>
            <person name="Mondo S.J."/>
            <person name="Hofstad B.A."/>
            <person name="Robles A."/>
            <person name="Haridas S."/>
            <person name="Riley R."/>
            <person name="LaButti K."/>
            <person name="Pangilinan J."/>
            <person name="Andreopoulos W."/>
            <person name="Lipzen A."/>
            <person name="Yan J."/>
            <person name="Wang M."/>
            <person name="Ng V."/>
            <person name="Grigoriev I.V."/>
            <person name="Spatafora J.W."/>
            <person name="Magnuson J.K."/>
            <person name="Baker S.E."/>
            <person name="Pomraning K.R."/>
        </authorList>
    </citation>
    <scope>NUCLEOTIDE SEQUENCE [LARGE SCALE GENOMIC DNA]</scope>
    <source>
        <strain evidence="12 13">Phaff 52-87</strain>
    </source>
</reference>
<evidence type="ECO:0000256" key="11">
    <source>
        <dbReference type="SAM" id="MobiDB-lite"/>
    </source>
</evidence>
<dbReference type="InterPro" id="IPR012476">
    <property type="entry name" value="GLE1"/>
</dbReference>
<evidence type="ECO:0000256" key="2">
    <source>
        <dbReference type="ARBA" id="ARBA00011056"/>
    </source>
</evidence>
<keyword evidence="13" id="KW-1185">Reference proteome</keyword>
<dbReference type="GeneID" id="90039910"/>
<comment type="similarity">
    <text evidence="2">Belongs to the GLE1 family.</text>
</comment>
<keyword evidence="6" id="KW-0811">Translocation</keyword>
<dbReference type="PANTHER" id="PTHR12960">
    <property type="entry name" value="GLE-1-RELATED"/>
    <property type="match status" value="1"/>
</dbReference>
<dbReference type="EMBL" id="JBBJBU010000001">
    <property type="protein sequence ID" value="KAK7207711.1"/>
    <property type="molecule type" value="Genomic_DNA"/>
</dbReference>
<comment type="subcellular location">
    <subcellularLocation>
        <location evidence="1">Nucleus</location>
        <location evidence="1">Nuclear pore complex</location>
    </subcellularLocation>
</comment>
<dbReference type="RefSeq" id="XP_064770744.1">
    <property type="nucleotide sequence ID" value="XM_064914398.1"/>
</dbReference>
<sequence>MVVFSFEPDENLNEPSDFRKAVPATPKNQTAPKPAFTLPELDLSHIASPNRTGLPLVRRHPNYSTQNKQARESRKLDELYTATSARSDSSLSKQLAEERLISNEFVVQQRKVNERKIKEIARLEEAFWTAQEERIWKIITDGINADRERAEVQRRKDEEERRIKEELRRKKEEEERKKKEEEERKKKEEEQKRREEEERKKIEEKEKEEKKKKEEQERRERAQKEEQDKKAAQEKKEADLRNQLMASQAEKKAQGKDAQIDLQREVANRAFGNQAKVKKSSPLAGPPDDGDDLSLDSLSTAVPDDAPLPPEPDLSAKIPAVPAGLIAKPAKKEPVHVAPQAIDEAKAEKDYYTKLIAYIKTEIVGAVAKDKPLQKRCSEIRRKVKPKLGQITNSHTQIRKIIGELKLLLEEVQEAGPDLAYRYVLNAFSKAVVDQAETETIVSPTSAFPLGTLCIYLMSQHPLLRDLLIARFVKKCPYVIGYTCPINTEEGRIRMGYKRVDDKWEDETQYCERMGGIMMVWAAMTGMGNATQSVQPYPMIHSWTFAARIMNTPVDQLTNAHYTVAAAWWDLNAQRFLAAYGMQSQKMLTLMWDKWTAAASEKRYPAAARLRLLGETWRDTGNLGIARPMEQ</sequence>
<evidence type="ECO:0000256" key="10">
    <source>
        <dbReference type="ARBA" id="ARBA00029983"/>
    </source>
</evidence>
<organism evidence="12 13">
    <name type="scientific">Myxozyma melibiosi</name>
    <dbReference type="NCBI Taxonomy" id="54550"/>
    <lineage>
        <taxon>Eukaryota</taxon>
        <taxon>Fungi</taxon>
        <taxon>Dikarya</taxon>
        <taxon>Ascomycota</taxon>
        <taxon>Saccharomycotina</taxon>
        <taxon>Lipomycetes</taxon>
        <taxon>Lipomycetales</taxon>
        <taxon>Lipomycetaceae</taxon>
        <taxon>Myxozyma</taxon>
    </lineage>
</organism>
<evidence type="ECO:0000256" key="5">
    <source>
        <dbReference type="ARBA" id="ARBA00022927"/>
    </source>
</evidence>
<evidence type="ECO:0000256" key="7">
    <source>
        <dbReference type="ARBA" id="ARBA00023132"/>
    </source>
</evidence>
<evidence type="ECO:0000256" key="9">
    <source>
        <dbReference type="ARBA" id="ARBA00026227"/>
    </source>
</evidence>
<keyword evidence="5" id="KW-0653">Protein transport</keyword>
<dbReference type="Proteomes" id="UP001498771">
    <property type="component" value="Unassembled WGS sequence"/>
</dbReference>
<feature type="region of interest" description="Disordered" evidence="11">
    <location>
        <begin position="1"/>
        <end position="35"/>
    </location>
</feature>
<feature type="region of interest" description="Disordered" evidence="11">
    <location>
        <begin position="149"/>
        <end position="312"/>
    </location>
</feature>
<evidence type="ECO:0000256" key="4">
    <source>
        <dbReference type="ARBA" id="ARBA00022816"/>
    </source>
</evidence>
<dbReference type="Gene3D" id="1.25.40.510">
    <property type="entry name" value="GLE1-like"/>
    <property type="match status" value="1"/>
</dbReference>
<evidence type="ECO:0000256" key="8">
    <source>
        <dbReference type="ARBA" id="ARBA00023242"/>
    </source>
</evidence>
<dbReference type="InterPro" id="IPR038506">
    <property type="entry name" value="GLE1-like_sf"/>
</dbReference>
<feature type="compositionally biased region" description="Low complexity" evidence="11">
    <location>
        <begin position="295"/>
        <end position="305"/>
    </location>
</feature>
<feature type="region of interest" description="Disordered" evidence="11">
    <location>
        <begin position="49"/>
        <end position="76"/>
    </location>
</feature>
<accession>A0ABR1FCY6</accession>
<keyword evidence="3" id="KW-0813">Transport</keyword>